<proteinExistence type="predicted"/>
<comment type="caution">
    <text evidence="1">The sequence shown here is derived from an EMBL/GenBank/DDBJ whole genome shotgun (WGS) entry which is preliminary data.</text>
</comment>
<name>A0AA40CV48_9PEZI</name>
<evidence type="ECO:0000313" key="2">
    <source>
        <dbReference type="Proteomes" id="UP001174936"/>
    </source>
</evidence>
<evidence type="ECO:0000313" key="1">
    <source>
        <dbReference type="EMBL" id="KAK0652641.1"/>
    </source>
</evidence>
<sequence length="396" mass="44943">MRGQIFSSTHSSSNLSSIIVQFAESIEASDSRTRLASDAHEIDMSEAVALVAVAEEKPFPFLLLPPEIRNQIYRYLYWWQGRRVAESREWLDTAVHPHLIHKRPYREDHPAGEFGPLVALMRTCRQLHTETVTFLYAPVYAVSNIRGFHSWNLRFFSDNGPARHLRHVRVEFGRLRYRFHRDIEPDPAPTIPQDDEVTCPNAMPYIESVLRALAQNATQLETLELSMRGQNSYPEVRSDGWPVKPEYSWMDSPVGLPGLVRGRGLLGKTLPTPPKPTEGEMSGILEFIAPGDSDMQGRVKQMIEESPICPVYLGGDFWKSVWFHIWFTNGQKLFWGKSMMDVLHSFSPTLRTVTVVGAVDRRWMVAVANLADVTVRAKTGREESEWITVSPGGAVI</sequence>
<dbReference type="Proteomes" id="UP001174936">
    <property type="component" value="Unassembled WGS sequence"/>
</dbReference>
<dbReference type="EMBL" id="JAULSV010000002">
    <property type="protein sequence ID" value="KAK0652641.1"/>
    <property type="molecule type" value="Genomic_DNA"/>
</dbReference>
<keyword evidence="2" id="KW-1185">Reference proteome</keyword>
<dbReference type="InterPro" id="IPR038883">
    <property type="entry name" value="AN11006-like"/>
</dbReference>
<dbReference type="PANTHER" id="PTHR42085:SF1">
    <property type="entry name" value="F-BOX DOMAIN-CONTAINING PROTEIN"/>
    <property type="match status" value="1"/>
</dbReference>
<gene>
    <name evidence="1" type="ORF">B0T16DRAFT_406553</name>
</gene>
<dbReference type="PANTHER" id="PTHR42085">
    <property type="entry name" value="F-BOX DOMAIN-CONTAINING PROTEIN"/>
    <property type="match status" value="1"/>
</dbReference>
<reference evidence="1" key="1">
    <citation type="submission" date="2023-06" db="EMBL/GenBank/DDBJ databases">
        <title>Genome-scale phylogeny and comparative genomics of the fungal order Sordariales.</title>
        <authorList>
            <consortium name="Lawrence Berkeley National Laboratory"/>
            <person name="Hensen N."/>
            <person name="Bonometti L."/>
            <person name="Westerberg I."/>
            <person name="Brannstrom I.O."/>
            <person name="Guillou S."/>
            <person name="Cros-Aarteil S."/>
            <person name="Calhoun S."/>
            <person name="Haridas S."/>
            <person name="Kuo A."/>
            <person name="Mondo S."/>
            <person name="Pangilinan J."/>
            <person name="Riley R."/>
            <person name="Labutti K."/>
            <person name="Andreopoulos B."/>
            <person name="Lipzen A."/>
            <person name="Chen C."/>
            <person name="Yanf M."/>
            <person name="Daum C."/>
            <person name="Ng V."/>
            <person name="Clum A."/>
            <person name="Steindorff A."/>
            <person name="Ohm R."/>
            <person name="Martin F."/>
            <person name="Silar P."/>
            <person name="Natvig D."/>
            <person name="Lalanne C."/>
            <person name="Gautier V."/>
            <person name="Ament-Velasquez S.L."/>
            <person name="Kruys A."/>
            <person name="Hutchinson M.I."/>
            <person name="Powell A.J."/>
            <person name="Barry K."/>
            <person name="Miller A.N."/>
            <person name="Grigoriev I.V."/>
            <person name="Debuchy R."/>
            <person name="Gladieux P."/>
            <person name="Thoren M.H."/>
            <person name="Johannesson H."/>
        </authorList>
    </citation>
    <scope>NUCLEOTIDE SEQUENCE</scope>
    <source>
        <strain evidence="1">SMH2532-1</strain>
    </source>
</reference>
<organism evidence="1 2">
    <name type="scientific">Cercophora newfieldiana</name>
    <dbReference type="NCBI Taxonomy" id="92897"/>
    <lineage>
        <taxon>Eukaryota</taxon>
        <taxon>Fungi</taxon>
        <taxon>Dikarya</taxon>
        <taxon>Ascomycota</taxon>
        <taxon>Pezizomycotina</taxon>
        <taxon>Sordariomycetes</taxon>
        <taxon>Sordariomycetidae</taxon>
        <taxon>Sordariales</taxon>
        <taxon>Lasiosphaeriaceae</taxon>
        <taxon>Cercophora</taxon>
    </lineage>
</organism>
<dbReference type="AlphaFoldDB" id="A0AA40CV48"/>
<accession>A0AA40CV48</accession>
<protein>
    <submittedName>
        <fullName evidence="1">Uncharacterized protein</fullName>
    </submittedName>
</protein>